<dbReference type="EC" id="3.4.11.10" evidence="8"/>
<evidence type="ECO:0000256" key="8">
    <source>
        <dbReference type="HAMAP-Rule" id="MF_00181"/>
    </source>
</evidence>
<dbReference type="InterPro" id="IPR043472">
    <property type="entry name" value="Macro_dom-like"/>
</dbReference>
<dbReference type="NCBIfam" id="NF002077">
    <property type="entry name" value="PRK00913.2-4"/>
    <property type="match status" value="1"/>
</dbReference>
<dbReference type="RefSeq" id="WP_170011846.1">
    <property type="nucleotide sequence ID" value="NZ_JABCRE010000002.1"/>
</dbReference>
<evidence type="ECO:0000313" key="11">
    <source>
        <dbReference type="Proteomes" id="UP000561181"/>
    </source>
</evidence>
<evidence type="ECO:0000256" key="1">
    <source>
        <dbReference type="ARBA" id="ARBA00000135"/>
    </source>
</evidence>
<gene>
    <name evidence="8" type="primary">pepA</name>
    <name evidence="10" type="ORF">HKD42_07540</name>
</gene>
<dbReference type="GO" id="GO:0006508">
    <property type="term" value="P:proteolysis"/>
    <property type="evidence" value="ECO:0007669"/>
    <property type="project" value="UniProtKB-KW"/>
</dbReference>
<dbReference type="Pfam" id="PF02789">
    <property type="entry name" value="Peptidase_M17_N"/>
    <property type="match status" value="1"/>
</dbReference>
<sequence length="486" mass="50631">MQVNFSATHPSDARLVAHIADKGKLPEGLEKSIGEGAAAARFKGNPGQVFEGFVERSGVVVRVAISGAGEAGADGRAINLEKAGAALAAKYLTSGETSLVLDLTNSGLDAGAAASVLLGLRLRSWRHDAYRTKLKEEQKISLTSVTVVGAADGVEAAWADAAAVAEGVEFTRDLVAEPANKVFPVSFVERCQEKFAGTGAELIVLDDAQMEALGMGSLLCVGLGSEQPSRMLAIRWNGGADGEKPTAFVGKGVTFDTGGISLKPGPGMGDMKWDMGGSGAVVGAMLTLVKRKAKANIVGVVGLVENMPDGKATRPGDVVTSMSGQTIEVLNTDAEGRLVLADALHWTQTEFAPKQIVDFATLTGAMIISLGTEYGGVFANDDALANNLLAAGTSSGDKLWRFPLSPAYDKLINSPIADMQNIGPRGAGSITAAQFLKRFIMDDTPWAHCDIAGMVWADKAGATWDKGATGYGARLIDNFVRESVES</sequence>
<dbReference type="Gene3D" id="3.40.630.10">
    <property type="entry name" value="Zn peptidases"/>
    <property type="match status" value="1"/>
</dbReference>
<dbReference type="InterPro" id="IPR023042">
    <property type="entry name" value="Peptidase_M17_leu_NH2_pept"/>
</dbReference>
<keyword evidence="6 8" id="KW-0378">Hydrolase</keyword>
<comment type="subcellular location">
    <subcellularLocation>
        <location evidence="8">Cytoplasm</location>
    </subcellularLocation>
</comment>
<keyword evidence="8" id="KW-0963">Cytoplasm</keyword>
<evidence type="ECO:0000256" key="5">
    <source>
        <dbReference type="ARBA" id="ARBA00022670"/>
    </source>
</evidence>
<feature type="binding site" evidence="8">
    <location>
        <position position="335"/>
    </location>
    <ligand>
        <name>Mn(2+)</name>
        <dbReference type="ChEBI" id="CHEBI:29035"/>
        <label>1</label>
    </ligand>
</feature>
<feature type="binding site" evidence="8">
    <location>
        <position position="256"/>
    </location>
    <ligand>
        <name>Mn(2+)</name>
        <dbReference type="ChEBI" id="CHEBI:29035"/>
        <label>2</label>
    </ligand>
</feature>
<accession>A0A848QM32</accession>
<feature type="binding site" evidence="8">
    <location>
        <position position="333"/>
    </location>
    <ligand>
        <name>Mn(2+)</name>
        <dbReference type="ChEBI" id="CHEBI:29035"/>
        <label>1</label>
    </ligand>
</feature>
<dbReference type="NCBIfam" id="NF002075">
    <property type="entry name" value="PRK00913.2-2"/>
    <property type="match status" value="1"/>
</dbReference>
<keyword evidence="5 8" id="KW-0645">Protease</keyword>
<evidence type="ECO:0000256" key="4">
    <source>
        <dbReference type="ARBA" id="ARBA00022438"/>
    </source>
</evidence>
<dbReference type="EMBL" id="JABCRE010000002">
    <property type="protein sequence ID" value="NMW31909.1"/>
    <property type="molecule type" value="Genomic_DNA"/>
</dbReference>
<comment type="catalytic activity">
    <reaction evidence="1 8">
        <text>Release of an N-terminal amino acid, Xaa-|-Yaa-, in which Xaa is preferably Leu, but may be other amino acids including Pro although not Arg or Lys, and Yaa may be Pro. Amino acid amides and methyl esters are also readily hydrolyzed, but rates on arylamides are exceedingly low.</text>
        <dbReference type="EC" id="3.4.11.1"/>
    </reaction>
</comment>
<feature type="binding site" evidence="8">
    <location>
        <position position="256"/>
    </location>
    <ligand>
        <name>Mn(2+)</name>
        <dbReference type="ChEBI" id="CHEBI:29035"/>
        <label>1</label>
    </ligand>
</feature>
<proteinExistence type="inferred from homology"/>
<organism evidence="10 11">
    <name type="scientific">Pontixanthobacter rizhaonensis</name>
    <dbReference type="NCBI Taxonomy" id="2730337"/>
    <lineage>
        <taxon>Bacteria</taxon>
        <taxon>Pseudomonadati</taxon>
        <taxon>Pseudomonadota</taxon>
        <taxon>Alphaproteobacteria</taxon>
        <taxon>Sphingomonadales</taxon>
        <taxon>Erythrobacteraceae</taxon>
        <taxon>Pontixanthobacter</taxon>
    </lineage>
</organism>
<comment type="cofactor">
    <cofactor evidence="8">
        <name>Mn(2+)</name>
        <dbReference type="ChEBI" id="CHEBI:29035"/>
    </cofactor>
    <text evidence="8">Binds 2 manganese ions per subunit.</text>
</comment>
<dbReference type="SUPFAM" id="SSF53187">
    <property type="entry name" value="Zn-dependent exopeptidases"/>
    <property type="match status" value="1"/>
</dbReference>
<dbReference type="GO" id="GO:0005737">
    <property type="term" value="C:cytoplasm"/>
    <property type="evidence" value="ECO:0007669"/>
    <property type="project" value="UniProtKB-SubCell"/>
</dbReference>
<evidence type="ECO:0000259" key="9">
    <source>
        <dbReference type="PROSITE" id="PS00631"/>
    </source>
</evidence>
<dbReference type="InterPro" id="IPR011356">
    <property type="entry name" value="Leucine_aapep/pepB"/>
</dbReference>
<dbReference type="PANTHER" id="PTHR11963">
    <property type="entry name" value="LEUCINE AMINOPEPTIDASE-RELATED"/>
    <property type="match status" value="1"/>
</dbReference>
<dbReference type="CDD" id="cd00433">
    <property type="entry name" value="Peptidase_M17"/>
    <property type="match status" value="1"/>
</dbReference>
<evidence type="ECO:0000256" key="2">
    <source>
        <dbReference type="ARBA" id="ARBA00000967"/>
    </source>
</evidence>
<dbReference type="PANTHER" id="PTHR11963:SF23">
    <property type="entry name" value="CYTOSOL AMINOPEPTIDASE"/>
    <property type="match status" value="1"/>
</dbReference>
<dbReference type="SUPFAM" id="SSF52949">
    <property type="entry name" value="Macro domain-like"/>
    <property type="match status" value="1"/>
</dbReference>
<feature type="domain" description="Cytosol aminopeptidase" evidence="9">
    <location>
        <begin position="331"/>
        <end position="338"/>
    </location>
</feature>
<reference evidence="10 11" key="1">
    <citation type="submission" date="2020-04" db="EMBL/GenBank/DDBJ databases">
        <authorList>
            <person name="Liu A."/>
        </authorList>
    </citation>
    <scope>NUCLEOTIDE SEQUENCE [LARGE SCALE GENOMIC DNA]</scope>
    <source>
        <strain evidence="10 11">RZ02</strain>
    </source>
</reference>
<name>A0A848QM32_9SPHN</name>
<feature type="active site" evidence="8">
    <location>
        <position position="263"/>
    </location>
</feature>
<evidence type="ECO:0000256" key="6">
    <source>
        <dbReference type="ARBA" id="ARBA00022801"/>
    </source>
</evidence>
<dbReference type="PRINTS" id="PR00481">
    <property type="entry name" value="LAMNOPPTDASE"/>
</dbReference>
<evidence type="ECO:0000256" key="3">
    <source>
        <dbReference type="ARBA" id="ARBA00009528"/>
    </source>
</evidence>
<comment type="function">
    <text evidence="8">Presumably involved in the processing and regular turnover of intracellular proteins. Catalyzes the removal of unsubstituted N-terminal amino acids from various peptides.</text>
</comment>
<protein>
    <recommendedName>
        <fullName evidence="8">Probable cytosol aminopeptidase</fullName>
        <ecNumber evidence="8">3.4.11.1</ecNumber>
    </recommendedName>
    <alternativeName>
        <fullName evidence="8">Leucine aminopeptidase</fullName>
        <shortName evidence="8">LAP</shortName>
        <ecNumber evidence="8">3.4.11.10</ecNumber>
    </alternativeName>
    <alternativeName>
        <fullName evidence="8">Leucyl aminopeptidase</fullName>
    </alternativeName>
</protein>
<dbReference type="InterPro" id="IPR008283">
    <property type="entry name" value="Peptidase_M17_N"/>
</dbReference>
<feature type="binding site" evidence="8">
    <location>
        <position position="251"/>
    </location>
    <ligand>
        <name>Mn(2+)</name>
        <dbReference type="ChEBI" id="CHEBI:29035"/>
        <label>2</label>
    </ligand>
</feature>
<dbReference type="GO" id="GO:0030145">
    <property type="term" value="F:manganese ion binding"/>
    <property type="evidence" value="ECO:0007669"/>
    <property type="project" value="UniProtKB-UniRule"/>
</dbReference>
<evidence type="ECO:0000313" key="10">
    <source>
        <dbReference type="EMBL" id="NMW31909.1"/>
    </source>
</evidence>
<dbReference type="InterPro" id="IPR000819">
    <property type="entry name" value="Peptidase_M17_C"/>
</dbReference>
<keyword evidence="4 8" id="KW-0031">Aminopeptidase</keyword>
<dbReference type="PROSITE" id="PS00631">
    <property type="entry name" value="CYTOSOL_AP"/>
    <property type="match status" value="1"/>
</dbReference>
<dbReference type="HAMAP" id="MF_00181">
    <property type="entry name" value="Cytosol_peptidase_M17"/>
    <property type="match status" value="1"/>
</dbReference>
<keyword evidence="11" id="KW-1185">Reference proteome</keyword>
<feature type="binding site" evidence="8">
    <location>
        <position position="335"/>
    </location>
    <ligand>
        <name>Mn(2+)</name>
        <dbReference type="ChEBI" id="CHEBI:29035"/>
        <label>2</label>
    </ligand>
</feature>
<dbReference type="Pfam" id="PF00883">
    <property type="entry name" value="Peptidase_M17"/>
    <property type="match status" value="1"/>
</dbReference>
<evidence type="ECO:0000256" key="7">
    <source>
        <dbReference type="ARBA" id="ARBA00023211"/>
    </source>
</evidence>
<feature type="active site" evidence="8">
    <location>
        <position position="337"/>
    </location>
</feature>
<dbReference type="EC" id="3.4.11.1" evidence="8"/>
<comment type="caution">
    <text evidence="10">The sequence shown here is derived from an EMBL/GenBank/DDBJ whole genome shotgun (WGS) entry which is preliminary data.</text>
</comment>
<dbReference type="Gene3D" id="3.40.220.10">
    <property type="entry name" value="Leucine Aminopeptidase, subunit E, domain 1"/>
    <property type="match status" value="1"/>
</dbReference>
<dbReference type="Proteomes" id="UP000561181">
    <property type="component" value="Unassembled WGS sequence"/>
</dbReference>
<comment type="catalytic activity">
    <reaction evidence="2 8">
        <text>Release of an N-terminal amino acid, preferentially leucine, but not glutamic or aspartic acids.</text>
        <dbReference type="EC" id="3.4.11.10"/>
    </reaction>
</comment>
<keyword evidence="7 8" id="KW-0464">Manganese</keyword>
<keyword evidence="8" id="KW-0479">Metal-binding</keyword>
<dbReference type="AlphaFoldDB" id="A0A848QM32"/>
<dbReference type="GO" id="GO:0070006">
    <property type="term" value="F:metalloaminopeptidase activity"/>
    <property type="evidence" value="ECO:0007669"/>
    <property type="project" value="InterPro"/>
</dbReference>
<comment type="similarity">
    <text evidence="3 8">Belongs to the peptidase M17 family.</text>
</comment>
<feature type="binding site" evidence="8">
    <location>
        <position position="274"/>
    </location>
    <ligand>
        <name>Mn(2+)</name>
        <dbReference type="ChEBI" id="CHEBI:29035"/>
        <label>2</label>
    </ligand>
</feature>